<dbReference type="Gene3D" id="1.25.40.10">
    <property type="entry name" value="Tetratricopeptide repeat domain"/>
    <property type="match status" value="1"/>
</dbReference>
<sequence>MSAMFFGTREDEAQRLHEEALARIDGRDLAGAREIARQLRGMRWSGAFEIEALAARAEGDLEGAVRVLEEGVGLAPGAWSLQQLLGTLCSELGRLDRALEALDAALRCEGVWVSSVRYNRAVARMRGGDVGGALADAESVLEDPATPPFTLDALRVAIDALARLGRADDAISLVRAVSSSLAKDDVDGRAALAAFDALARARAGRGEDEVRGAIERAVEGLAMRSEVIDALALLPAPEARVRYRVTISAPRPPDAPVEIEGYLRVFEVRAHDEAHAVALARALEPSSLRSAIAVEDVKVLGEDRGPARVVFASGRALFGA</sequence>
<gene>
    <name evidence="1" type="ORF">DB32_006430</name>
</gene>
<reference evidence="1 2" key="1">
    <citation type="submission" date="2015-03" db="EMBL/GenBank/DDBJ databases">
        <title>Genome assembly of Sandaracinus amylolyticus DSM 53668.</title>
        <authorList>
            <person name="Sharma G."/>
            <person name="Subramanian S."/>
        </authorList>
    </citation>
    <scope>NUCLEOTIDE SEQUENCE [LARGE SCALE GENOMIC DNA]</scope>
    <source>
        <strain evidence="1 2">DSM 53668</strain>
    </source>
</reference>
<dbReference type="SUPFAM" id="SSF48452">
    <property type="entry name" value="TPR-like"/>
    <property type="match status" value="1"/>
</dbReference>
<accession>A0A0F6W791</accession>
<protein>
    <recommendedName>
        <fullName evidence="3">Tetratricopeptide repeat protein</fullName>
    </recommendedName>
</protein>
<dbReference type="InterPro" id="IPR011990">
    <property type="entry name" value="TPR-like_helical_dom_sf"/>
</dbReference>
<name>A0A0F6W791_9BACT</name>
<dbReference type="KEGG" id="samy:DB32_006430"/>
<evidence type="ECO:0008006" key="3">
    <source>
        <dbReference type="Google" id="ProtNLM"/>
    </source>
</evidence>
<proteinExistence type="predicted"/>
<dbReference type="Pfam" id="PF14559">
    <property type="entry name" value="TPR_19"/>
    <property type="match status" value="1"/>
</dbReference>
<evidence type="ECO:0000313" key="2">
    <source>
        <dbReference type="Proteomes" id="UP000034883"/>
    </source>
</evidence>
<dbReference type="EMBL" id="CP011125">
    <property type="protein sequence ID" value="AKF09281.1"/>
    <property type="molecule type" value="Genomic_DNA"/>
</dbReference>
<keyword evidence="2" id="KW-1185">Reference proteome</keyword>
<dbReference type="Proteomes" id="UP000034883">
    <property type="component" value="Chromosome"/>
</dbReference>
<organism evidence="1 2">
    <name type="scientific">Sandaracinus amylolyticus</name>
    <dbReference type="NCBI Taxonomy" id="927083"/>
    <lineage>
        <taxon>Bacteria</taxon>
        <taxon>Pseudomonadati</taxon>
        <taxon>Myxococcota</taxon>
        <taxon>Polyangia</taxon>
        <taxon>Polyangiales</taxon>
        <taxon>Sandaracinaceae</taxon>
        <taxon>Sandaracinus</taxon>
    </lineage>
</organism>
<dbReference type="AlphaFoldDB" id="A0A0F6W791"/>
<evidence type="ECO:0000313" key="1">
    <source>
        <dbReference type="EMBL" id="AKF09281.1"/>
    </source>
</evidence>